<sequence>MTRLRNRIFGDVVRKTDSSSMRTVKLFQEKPIYAKPEMMNYYPRHVDIYNFMLKLRAYGLYRDEHQDFSEEMLRLKIARGKIKPEKKYGKKQEENQ</sequence>
<evidence type="ECO:0000256" key="2">
    <source>
        <dbReference type="ARBA" id="ARBA00008970"/>
    </source>
</evidence>
<evidence type="ECO:0000313" key="8">
    <source>
        <dbReference type="Proteomes" id="UP001372834"/>
    </source>
</evidence>
<comment type="similarity">
    <text evidence="2">Belongs to the mitochondrion-specific ribosomal protein mS33 family.</text>
</comment>
<dbReference type="Proteomes" id="UP001372834">
    <property type="component" value="Unassembled WGS sequence"/>
</dbReference>
<dbReference type="PANTHER" id="PTHR13362">
    <property type="entry name" value="MITOCHONDRIAL RIBOSOMAL PROTEIN S33"/>
    <property type="match status" value="1"/>
</dbReference>
<evidence type="ECO:0000256" key="1">
    <source>
        <dbReference type="ARBA" id="ARBA00004173"/>
    </source>
</evidence>
<dbReference type="InterPro" id="IPR013219">
    <property type="entry name" value="Ribosomal_mS33"/>
</dbReference>
<keyword evidence="3" id="KW-0689">Ribosomal protein</keyword>
<reference evidence="7 8" key="1">
    <citation type="submission" date="2023-10" db="EMBL/GenBank/DDBJ databases">
        <title>Genomes of two closely related lineages of the louse Polyplax serrata with different host specificities.</title>
        <authorList>
            <person name="Martinu J."/>
            <person name="Tarabai H."/>
            <person name="Stefka J."/>
            <person name="Hypsa V."/>
        </authorList>
    </citation>
    <scope>NUCLEOTIDE SEQUENCE [LARGE SCALE GENOMIC DNA]</scope>
    <source>
        <strain evidence="7">HR10_N</strain>
    </source>
</reference>
<evidence type="ECO:0000256" key="6">
    <source>
        <dbReference type="ARBA" id="ARBA00035132"/>
    </source>
</evidence>
<protein>
    <recommendedName>
        <fullName evidence="6">Small ribosomal subunit protein mS33</fullName>
    </recommendedName>
</protein>
<evidence type="ECO:0000256" key="5">
    <source>
        <dbReference type="ARBA" id="ARBA00023274"/>
    </source>
</evidence>
<dbReference type="EMBL" id="JAWJWE010000002">
    <property type="protein sequence ID" value="KAK6643009.1"/>
    <property type="molecule type" value="Genomic_DNA"/>
</dbReference>
<dbReference type="GO" id="GO:1990904">
    <property type="term" value="C:ribonucleoprotein complex"/>
    <property type="evidence" value="ECO:0007669"/>
    <property type="project" value="UniProtKB-KW"/>
</dbReference>
<evidence type="ECO:0000256" key="3">
    <source>
        <dbReference type="ARBA" id="ARBA00022980"/>
    </source>
</evidence>
<dbReference type="PANTHER" id="PTHR13362:SF2">
    <property type="entry name" value="SMALL RIBOSOMAL SUBUNIT PROTEIN MS33"/>
    <property type="match status" value="1"/>
</dbReference>
<comment type="caution">
    <text evidence="7">The sequence shown here is derived from an EMBL/GenBank/DDBJ whole genome shotgun (WGS) entry which is preliminary data.</text>
</comment>
<keyword evidence="4" id="KW-0496">Mitochondrion</keyword>
<organism evidence="7 8">
    <name type="scientific">Polyplax serrata</name>
    <name type="common">Common mouse louse</name>
    <dbReference type="NCBI Taxonomy" id="468196"/>
    <lineage>
        <taxon>Eukaryota</taxon>
        <taxon>Metazoa</taxon>
        <taxon>Ecdysozoa</taxon>
        <taxon>Arthropoda</taxon>
        <taxon>Hexapoda</taxon>
        <taxon>Insecta</taxon>
        <taxon>Pterygota</taxon>
        <taxon>Neoptera</taxon>
        <taxon>Paraneoptera</taxon>
        <taxon>Psocodea</taxon>
        <taxon>Troctomorpha</taxon>
        <taxon>Phthiraptera</taxon>
        <taxon>Anoplura</taxon>
        <taxon>Polyplacidae</taxon>
        <taxon>Polyplax</taxon>
    </lineage>
</organism>
<dbReference type="AlphaFoldDB" id="A0AAN8SC59"/>
<name>A0AAN8SC59_POLSC</name>
<dbReference type="Pfam" id="PF08293">
    <property type="entry name" value="MRP-S33"/>
    <property type="match status" value="1"/>
</dbReference>
<keyword evidence="5" id="KW-0687">Ribonucleoprotein</keyword>
<comment type="subcellular location">
    <subcellularLocation>
        <location evidence="1">Mitochondrion</location>
    </subcellularLocation>
</comment>
<dbReference type="GO" id="GO:0005840">
    <property type="term" value="C:ribosome"/>
    <property type="evidence" value="ECO:0007669"/>
    <property type="project" value="UniProtKB-KW"/>
</dbReference>
<evidence type="ECO:0000313" key="7">
    <source>
        <dbReference type="EMBL" id="KAK6643009.1"/>
    </source>
</evidence>
<accession>A0AAN8SC59</accession>
<gene>
    <name evidence="7" type="ORF">RUM43_004512</name>
</gene>
<proteinExistence type="inferred from homology"/>
<dbReference type="GO" id="GO:0005739">
    <property type="term" value="C:mitochondrion"/>
    <property type="evidence" value="ECO:0007669"/>
    <property type="project" value="UniProtKB-SubCell"/>
</dbReference>
<evidence type="ECO:0000256" key="4">
    <source>
        <dbReference type="ARBA" id="ARBA00023128"/>
    </source>
</evidence>